<organism evidence="7 8">
    <name type="scientific">Aeromicrobium ginsengisoli</name>
    <dbReference type="NCBI Taxonomy" id="363867"/>
    <lineage>
        <taxon>Bacteria</taxon>
        <taxon>Bacillati</taxon>
        <taxon>Actinomycetota</taxon>
        <taxon>Actinomycetes</taxon>
        <taxon>Propionibacteriales</taxon>
        <taxon>Nocardioidaceae</taxon>
        <taxon>Aeromicrobium</taxon>
    </lineage>
</organism>
<dbReference type="Pfam" id="PF04542">
    <property type="entry name" value="Sigma70_r2"/>
    <property type="match status" value="1"/>
</dbReference>
<dbReference type="EMBL" id="SDPQ02000004">
    <property type="protein sequence ID" value="KAA1394333.1"/>
    <property type="molecule type" value="Genomic_DNA"/>
</dbReference>
<dbReference type="InterPro" id="IPR036388">
    <property type="entry name" value="WH-like_DNA-bd_sf"/>
</dbReference>
<keyword evidence="4" id="KW-0804">Transcription</keyword>
<evidence type="ECO:0000313" key="7">
    <source>
        <dbReference type="EMBL" id="KAA1394333.1"/>
    </source>
</evidence>
<proteinExistence type="inferred from homology"/>
<evidence type="ECO:0000259" key="5">
    <source>
        <dbReference type="Pfam" id="PF04542"/>
    </source>
</evidence>
<evidence type="ECO:0000256" key="4">
    <source>
        <dbReference type="ARBA" id="ARBA00023163"/>
    </source>
</evidence>
<dbReference type="GO" id="GO:0016987">
    <property type="term" value="F:sigma factor activity"/>
    <property type="evidence" value="ECO:0007669"/>
    <property type="project" value="UniProtKB-KW"/>
</dbReference>
<evidence type="ECO:0000256" key="3">
    <source>
        <dbReference type="ARBA" id="ARBA00023082"/>
    </source>
</evidence>
<dbReference type="AlphaFoldDB" id="A0A5M4F9G5"/>
<dbReference type="Gene3D" id="1.10.1740.10">
    <property type="match status" value="1"/>
</dbReference>
<dbReference type="InterPro" id="IPR007627">
    <property type="entry name" value="RNA_pol_sigma70_r2"/>
</dbReference>
<dbReference type="SUPFAM" id="SSF88946">
    <property type="entry name" value="Sigma2 domain of RNA polymerase sigma factors"/>
    <property type="match status" value="1"/>
</dbReference>
<dbReference type="Gene3D" id="1.10.10.10">
    <property type="entry name" value="Winged helix-like DNA-binding domain superfamily/Winged helix DNA-binding domain"/>
    <property type="match status" value="1"/>
</dbReference>
<accession>A0A5M4F9G5</accession>
<dbReference type="InterPro" id="IPR039425">
    <property type="entry name" value="RNA_pol_sigma-70-like"/>
</dbReference>
<keyword evidence="8" id="KW-1185">Reference proteome</keyword>
<evidence type="ECO:0000256" key="2">
    <source>
        <dbReference type="ARBA" id="ARBA00023015"/>
    </source>
</evidence>
<sequence length="194" mass="21496">MDDHQLVERLRGGDEGAFVSLVRQHQPGLLRLAESIVGNRAVAEEVVQDTWLAVCKGADAFEGRSSLKTWIYTILVNRARSTATRERRSEPVDNDAYHGCFDSSGAWATAPVPWSEKVDDEIVARQFAKLVSQVLPDLPDAQQQVLLLRDVEGLPAAEVATLLSISDGNQRVLLHRARCSIRRHLENAMGGEWS</sequence>
<dbReference type="PANTHER" id="PTHR43133:SF53">
    <property type="entry name" value="ECF RNA POLYMERASE SIGMA-E FACTOR"/>
    <property type="match status" value="1"/>
</dbReference>
<keyword evidence="3" id="KW-0731">Sigma factor</keyword>
<feature type="domain" description="RNA polymerase sigma factor 70 region 4 type 2" evidence="6">
    <location>
        <begin position="131"/>
        <end position="178"/>
    </location>
</feature>
<evidence type="ECO:0000256" key="1">
    <source>
        <dbReference type="ARBA" id="ARBA00010641"/>
    </source>
</evidence>
<dbReference type="Pfam" id="PF08281">
    <property type="entry name" value="Sigma70_r4_2"/>
    <property type="match status" value="1"/>
</dbReference>
<dbReference type="PANTHER" id="PTHR43133">
    <property type="entry name" value="RNA POLYMERASE ECF-TYPE SIGMA FACTO"/>
    <property type="match status" value="1"/>
</dbReference>
<gene>
    <name evidence="7" type="ORF">ESP70_019220</name>
</gene>
<comment type="similarity">
    <text evidence="1">Belongs to the sigma-70 factor family. ECF subfamily.</text>
</comment>
<dbReference type="CDD" id="cd06171">
    <property type="entry name" value="Sigma70_r4"/>
    <property type="match status" value="1"/>
</dbReference>
<dbReference type="InterPro" id="IPR013324">
    <property type="entry name" value="RNA_pol_sigma_r3/r4-like"/>
</dbReference>
<name>A0A5M4F9G5_9ACTN</name>
<evidence type="ECO:0000259" key="6">
    <source>
        <dbReference type="Pfam" id="PF08281"/>
    </source>
</evidence>
<dbReference type="OrthoDB" id="5244716at2"/>
<dbReference type="GO" id="GO:0006352">
    <property type="term" value="P:DNA-templated transcription initiation"/>
    <property type="evidence" value="ECO:0007669"/>
    <property type="project" value="InterPro"/>
</dbReference>
<dbReference type="Proteomes" id="UP000380867">
    <property type="component" value="Unassembled WGS sequence"/>
</dbReference>
<dbReference type="GO" id="GO:0003677">
    <property type="term" value="F:DNA binding"/>
    <property type="evidence" value="ECO:0007669"/>
    <property type="project" value="InterPro"/>
</dbReference>
<evidence type="ECO:0000313" key="8">
    <source>
        <dbReference type="Proteomes" id="UP000380867"/>
    </source>
</evidence>
<dbReference type="NCBIfam" id="TIGR02937">
    <property type="entry name" value="sigma70-ECF"/>
    <property type="match status" value="1"/>
</dbReference>
<reference evidence="7" key="1">
    <citation type="submission" date="2019-09" db="EMBL/GenBank/DDBJ databases">
        <authorList>
            <person name="Li J."/>
        </authorList>
    </citation>
    <scope>NUCLEOTIDE SEQUENCE [LARGE SCALE GENOMIC DNA]</scope>
    <source>
        <strain evidence="7">JCM 14732</strain>
    </source>
</reference>
<protein>
    <submittedName>
        <fullName evidence="7">Sigma-70 family RNA polymerase sigma factor</fullName>
    </submittedName>
</protein>
<dbReference type="InterPro" id="IPR014284">
    <property type="entry name" value="RNA_pol_sigma-70_dom"/>
</dbReference>
<comment type="caution">
    <text evidence="7">The sequence shown here is derived from an EMBL/GenBank/DDBJ whole genome shotgun (WGS) entry which is preliminary data.</text>
</comment>
<dbReference type="RefSeq" id="WP_149690943.1">
    <property type="nucleotide sequence ID" value="NZ_SDPQ02000004.1"/>
</dbReference>
<dbReference type="InterPro" id="IPR013249">
    <property type="entry name" value="RNA_pol_sigma70_r4_t2"/>
</dbReference>
<keyword evidence="2" id="KW-0805">Transcription regulation</keyword>
<dbReference type="InterPro" id="IPR013325">
    <property type="entry name" value="RNA_pol_sigma_r2"/>
</dbReference>
<feature type="domain" description="RNA polymerase sigma-70 region 2" evidence="5">
    <location>
        <begin position="21"/>
        <end position="88"/>
    </location>
</feature>
<dbReference type="SUPFAM" id="SSF88659">
    <property type="entry name" value="Sigma3 and sigma4 domains of RNA polymerase sigma factors"/>
    <property type="match status" value="1"/>
</dbReference>